<dbReference type="Proteomes" id="UP001139104">
    <property type="component" value="Unassembled WGS sequence"/>
</dbReference>
<organism evidence="2 3">
    <name type="scientific">Candidatus Rhodoblastus alkanivorans</name>
    <dbReference type="NCBI Taxonomy" id="2954117"/>
    <lineage>
        <taxon>Bacteria</taxon>
        <taxon>Pseudomonadati</taxon>
        <taxon>Pseudomonadota</taxon>
        <taxon>Alphaproteobacteria</taxon>
        <taxon>Hyphomicrobiales</taxon>
        <taxon>Rhodoblastaceae</taxon>
        <taxon>Rhodoblastus</taxon>
    </lineage>
</organism>
<dbReference type="EMBL" id="JAIVFP010000001">
    <property type="protein sequence ID" value="MCI4682505.1"/>
    <property type="molecule type" value="Genomic_DNA"/>
</dbReference>
<keyword evidence="3" id="KW-1185">Reference proteome</keyword>
<evidence type="ECO:0000313" key="3">
    <source>
        <dbReference type="Proteomes" id="UP001139104"/>
    </source>
</evidence>
<protein>
    <submittedName>
        <fullName evidence="2">PhzF family phenazine biosynthesis protein</fullName>
    </submittedName>
</protein>
<dbReference type="PANTHER" id="PTHR13774">
    <property type="entry name" value="PHENAZINE BIOSYNTHESIS PROTEIN"/>
    <property type="match status" value="1"/>
</dbReference>
<dbReference type="PIRSF" id="PIRSF016184">
    <property type="entry name" value="PhzC_PhzF"/>
    <property type="match status" value="1"/>
</dbReference>
<dbReference type="NCBIfam" id="TIGR00654">
    <property type="entry name" value="PhzF_family"/>
    <property type="match status" value="1"/>
</dbReference>
<comment type="similarity">
    <text evidence="1">Belongs to the PhzF family.</text>
</comment>
<comment type="caution">
    <text evidence="2">The sequence shown here is derived from an EMBL/GenBank/DDBJ whole genome shotgun (WGS) entry which is preliminary data.</text>
</comment>
<gene>
    <name evidence="2" type="ORF">K2U94_06980</name>
</gene>
<evidence type="ECO:0000256" key="1">
    <source>
        <dbReference type="ARBA" id="ARBA00008270"/>
    </source>
</evidence>
<dbReference type="RefSeq" id="WP_243066514.1">
    <property type="nucleotide sequence ID" value="NZ_JAIVFK010000055.1"/>
</dbReference>
<dbReference type="SUPFAM" id="SSF54506">
    <property type="entry name" value="Diaminopimelate epimerase-like"/>
    <property type="match status" value="1"/>
</dbReference>
<name>A0ABS9Z546_9HYPH</name>
<evidence type="ECO:0000313" key="2">
    <source>
        <dbReference type="EMBL" id="MCI4682505.1"/>
    </source>
</evidence>
<dbReference type="Pfam" id="PF02567">
    <property type="entry name" value="PhzC-PhzF"/>
    <property type="match status" value="1"/>
</dbReference>
<dbReference type="Gene3D" id="3.10.310.10">
    <property type="entry name" value="Diaminopimelate Epimerase, Chain A, domain 1"/>
    <property type="match status" value="2"/>
</dbReference>
<proteinExistence type="inferred from homology"/>
<dbReference type="PANTHER" id="PTHR13774:SF32">
    <property type="entry name" value="ANTISENSE-ENHANCING SEQUENCE 1"/>
    <property type="match status" value="1"/>
</dbReference>
<dbReference type="InterPro" id="IPR003719">
    <property type="entry name" value="Phenazine_PhzF-like"/>
</dbReference>
<accession>A0ABS9Z546</accession>
<sequence>MIRVAYHLLDVFTETPFSGNPLAVVTEAESLSAAQMQAIAREFNLSETAFVLAPRDPVHTAALRIFTPTTELPFAGHPTLGAACLIALVRAPDMIGRQPLQLVLEERAGVVVCEVSRVHGHLRGAFLPPQAPALVGDLGDRAAIAAALGLGEAEIGFDNHLPVVATAGLPFAFVPVDGLSALNHAAPNAALLAAACGLERAAAFVYARETADPAHHVQARVFVHSLSGDGRLATPYGFGVHEDPATGAAASAFAAVAAHFEQPEDGEHHIVVEQGFAMGRPSHISLNLRIAGGILVETSVGGACVKVGEGMLTV</sequence>
<reference evidence="2" key="1">
    <citation type="journal article" date="2022" name="ISME J.">
        <title>Identification of active gaseous-alkane degraders at natural gas seeps.</title>
        <authorList>
            <person name="Farhan Ul Haque M."/>
            <person name="Hernandez M."/>
            <person name="Crombie A.T."/>
            <person name="Murrell J.C."/>
        </authorList>
    </citation>
    <scope>NUCLEOTIDE SEQUENCE</scope>
    <source>
        <strain evidence="2">PC2</strain>
    </source>
</reference>